<dbReference type="NCBIfam" id="TIGR03936">
    <property type="entry name" value="sam_1_link_chp"/>
    <property type="match status" value="1"/>
</dbReference>
<proteinExistence type="predicted"/>
<sequence>MKIRLRFSKQGQMKFIGHLDMVRYFQKVMRRSEVDVAYSEGFSPHQKMSFAAPLSVGVLSRGEYFDLEVNSTESSKVMLERINAQNAEGVEVLSYKLLPDDAKNAMSVVAGADYKVYTDLFDQNMLDAFMNQDQIIVLKKTKKSEKEVDIKPLIYNIKLEDDGIFMQVAQGSASNLKPDLVMDAFAKFAQVTLPEYVTYERIDMYCLEDDNLVSLDDIGGNIE</sequence>
<dbReference type="Proteomes" id="UP000284779">
    <property type="component" value="Unassembled WGS sequence"/>
</dbReference>
<keyword evidence="3" id="KW-1185">Reference proteome</keyword>
<gene>
    <name evidence="2" type="ORF">DW944_05075</name>
</gene>
<protein>
    <submittedName>
        <fullName evidence="2">DUF2344 domain-containing protein</fullName>
    </submittedName>
</protein>
<evidence type="ECO:0000313" key="3">
    <source>
        <dbReference type="Proteomes" id="UP000284779"/>
    </source>
</evidence>
<name>A0A413R9H5_9FIRM</name>
<feature type="domain" description="DUF2344" evidence="1">
    <location>
        <begin position="2"/>
        <end position="178"/>
    </location>
</feature>
<accession>A0A413R9H5</accession>
<organism evidence="2 3">
    <name type="scientific">Eubacterium ventriosum</name>
    <dbReference type="NCBI Taxonomy" id="39496"/>
    <lineage>
        <taxon>Bacteria</taxon>
        <taxon>Bacillati</taxon>
        <taxon>Bacillota</taxon>
        <taxon>Clostridia</taxon>
        <taxon>Eubacteriales</taxon>
        <taxon>Eubacteriaceae</taxon>
        <taxon>Eubacterium</taxon>
    </lineage>
</organism>
<dbReference type="EMBL" id="QSFD01000004">
    <property type="protein sequence ID" value="RHA19107.1"/>
    <property type="molecule type" value="Genomic_DNA"/>
</dbReference>
<dbReference type="RefSeq" id="WP_117970117.1">
    <property type="nucleotide sequence ID" value="NZ_CATZTO010000004.1"/>
</dbReference>
<evidence type="ECO:0000313" key="2">
    <source>
        <dbReference type="EMBL" id="RHA19107.1"/>
    </source>
</evidence>
<comment type="caution">
    <text evidence="2">The sequence shown here is derived from an EMBL/GenBank/DDBJ whole genome shotgun (WGS) entry which is preliminary data.</text>
</comment>
<dbReference type="InterPro" id="IPR018768">
    <property type="entry name" value="DUF2344"/>
</dbReference>
<evidence type="ECO:0000259" key="1">
    <source>
        <dbReference type="Pfam" id="PF10105"/>
    </source>
</evidence>
<dbReference type="Pfam" id="PF10105">
    <property type="entry name" value="DUF2344"/>
    <property type="match status" value="1"/>
</dbReference>
<dbReference type="AlphaFoldDB" id="A0A413R9H5"/>
<reference evidence="2 3" key="1">
    <citation type="submission" date="2018-08" db="EMBL/GenBank/DDBJ databases">
        <title>A genome reference for cultivated species of the human gut microbiota.</title>
        <authorList>
            <person name="Zou Y."/>
            <person name="Xue W."/>
            <person name="Luo G."/>
        </authorList>
    </citation>
    <scope>NUCLEOTIDE SEQUENCE [LARGE SCALE GENOMIC DNA]</scope>
    <source>
        <strain evidence="2 3">AM44-11BH</strain>
    </source>
</reference>